<feature type="transmembrane region" description="Helical" evidence="6">
    <location>
        <begin position="53"/>
        <end position="79"/>
    </location>
</feature>
<comment type="caution">
    <text evidence="8">The sequence shown here is derived from an EMBL/GenBank/DDBJ whole genome shotgun (WGS) entry which is preliminary data.</text>
</comment>
<reference evidence="8 9" key="1">
    <citation type="journal article" date="2013" name="Genome Announc.">
        <title>First draft genome sequence from a member of the genus agrococcus, isolated from modern microbialites.</title>
        <authorList>
            <person name="White R.A.III."/>
            <person name="Grassa C.J."/>
            <person name="Suttle C.A."/>
        </authorList>
    </citation>
    <scope>NUCLEOTIDE SEQUENCE [LARGE SCALE GENOMIC DNA]</scope>
    <source>
        <strain evidence="8 9">RW1</strain>
    </source>
</reference>
<evidence type="ECO:0000313" key="9">
    <source>
        <dbReference type="Proteomes" id="UP000016462"/>
    </source>
</evidence>
<gene>
    <name evidence="8" type="ORF">L332_02220</name>
</gene>
<dbReference type="InterPro" id="IPR016174">
    <property type="entry name" value="Di-haem_cyt_TM"/>
</dbReference>
<feature type="transmembrane region" description="Helical" evidence="6">
    <location>
        <begin position="304"/>
        <end position="324"/>
    </location>
</feature>
<feature type="domain" description="Cytochrome b561 bacterial/Ni-hydrogenase" evidence="7">
    <location>
        <begin position="107"/>
        <end position="294"/>
    </location>
</feature>
<dbReference type="Gene3D" id="1.20.950.20">
    <property type="entry name" value="Transmembrane di-heme cytochromes, Chain C"/>
    <property type="match status" value="1"/>
</dbReference>
<feature type="transmembrane region" description="Helical" evidence="6">
    <location>
        <begin position="153"/>
        <end position="176"/>
    </location>
</feature>
<comment type="subcellular location">
    <subcellularLocation>
        <location evidence="1">Cell membrane</location>
        <topology evidence="1">Multi-pass membrane protein</topology>
    </subcellularLocation>
</comment>
<keyword evidence="5 6" id="KW-0472">Membrane</keyword>
<feature type="transmembrane region" description="Helical" evidence="6">
    <location>
        <begin position="221"/>
        <end position="239"/>
    </location>
</feature>
<protein>
    <recommendedName>
        <fullName evidence="7">Cytochrome b561 bacterial/Ni-hydrogenase domain-containing protein</fullName>
    </recommendedName>
</protein>
<dbReference type="GO" id="GO:0005886">
    <property type="term" value="C:plasma membrane"/>
    <property type="evidence" value="ECO:0007669"/>
    <property type="project" value="UniProtKB-SubCell"/>
</dbReference>
<dbReference type="InterPro" id="IPR011577">
    <property type="entry name" value="Cyt_b561_bac/Ni-Hgenase"/>
</dbReference>
<keyword evidence="3 6" id="KW-0812">Transmembrane</keyword>
<evidence type="ECO:0000256" key="5">
    <source>
        <dbReference type="ARBA" id="ARBA00023136"/>
    </source>
</evidence>
<dbReference type="Pfam" id="PF01292">
    <property type="entry name" value="Ni_hydr_CYTB"/>
    <property type="match status" value="1"/>
</dbReference>
<dbReference type="EMBL" id="ASHR01000035">
    <property type="protein sequence ID" value="ERG63268.1"/>
    <property type="molecule type" value="Genomic_DNA"/>
</dbReference>
<dbReference type="SUPFAM" id="SSF81342">
    <property type="entry name" value="Transmembrane di-heme cytochromes"/>
    <property type="match status" value="1"/>
</dbReference>
<dbReference type="GO" id="GO:0009055">
    <property type="term" value="F:electron transfer activity"/>
    <property type="evidence" value="ECO:0007669"/>
    <property type="project" value="InterPro"/>
</dbReference>
<dbReference type="GO" id="GO:0022904">
    <property type="term" value="P:respiratory electron transport chain"/>
    <property type="evidence" value="ECO:0007669"/>
    <property type="project" value="InterPro"/>
</dbReference>
<dbReference type="Proteomes" id="UP000016462">
    <property type="component" value="Unassembled WGS sequence"/>
</dbReference>
<keyword evidence="4 6" id="KW-1133">Transmembrane helix</keyword>
<evidence type="ECO:0000256" key="6">
    <source>
        <dbReference type="SAM" id="Phobius"/>
    </source>
</evidence>
<evidence type="ECO:0000256" key="1">
    <source>
        <dbReference type="ARBA" id="ARBA00004651"/>
    </source>
</evidence>
<name>U1L8M8_9MICO</name>
<proteinExistence type="predicted"/>
<organism evidence="8 9">
    <name type="scientific">Agrococcus pavilionensis RW1</name>
    <dbReference type="NCBI Taxonomy" id="1330458"/>
    <lineage>
        <taxon>Bacteria</taxon>
        <taxon>Bacillati</taxon>
        <taxon>Actinomycetota</taxon>
        <taxon>Actinomycetes</taxon>
        <taxon>Micrococcales</taxon>
        <taxon>Microbacteriaceae</taxon>
        <taxon>Agrococcus</taxon>
    </lineage>
</organism>
<dbReference type="AlphaFoldDB" id="U1L8M8"/>
<keyword evidence="9" id="KW-1185">Reference proteome</keyword>
<sequence length="342" mass="37197">MEAPAAARPTPAAKPAPATKPAAAAAKPAAAAAKSAATAAAAPSMRPVTARQWIATSIIVALAIVGLATIVVAIARWFVGLEPVAAFMQQYSGTYDLPEGAPVGLPPWLNWSHFFNSLLIVLIIRSGLQVRYERKPAAYWTPKRGGKKTSLSVWLHTSLDVLWVVNGLVFVVLLFATGQWMRIVPTSLEVFPHAISAGLQYVSLDWPTEHGWVNYNALQQLAYFTTVFVAAPLAIITGIRMSRWWPQGKAGLDRAFPVEWARAVHFPVMLYFVVFIVTHVLLVLTTGALRNLNHMYAAREADDWLGFAFFAGSLLVIAAAWFAARPSLLVPIAQRFGTVSSR</sequence>
<dbReference type="RefSeq" id="WP_021065111.1">
    <property type="nucleotide sequence ID" value="NZ_ASHR01000035.1"/>
</dbReference>
<evidence type="ECO:0000256" key="3">
    <source>
        <dbReference type="ARBA" id="ARBA00022692"/>
    </source>
</evidence>
<keyword evidence="2" id="KW-1003">Cell membrane</keyword>
<accession>U1L8M8</accession>
<evidence type="ECO:0000256" key="4">
    <source>
        <dbReference type="ARBA" id="ARBA00022989"/>
    </source>
</evidence>
<evidence type="ECO:0000259" key="7">
    <source>
        <dbReference type="Pfam" id="PF01292"/>
    </source>
</evidence>
<evidence type="ECO:0000313" key="8">
    <source>
        <dbReference type="EMBL" id="ERG63268.1"/>
    </source>
</evidence>
<feature type="transmembrane region" description="Helical" evidence="6">
    <location>
        <begin position="260"/>
        <end position="284"/>
    </location>
</feature>
<evidence type="ECO:0000256" key="2">
    <source>
        <dbReference type="ARBA" id="ARBA00022475"/>
    </source>
</evidence>